<reference evidence="14" key="1">
    <citation type="submission" date="2016-06" db="EMBL/GenBank/DDBJ databases">
        <title>Complete Genome Sequence of Pandoraea faecigallinarum DSM-23572.</title>
        <authorList>
            <person name="Yong D."/>
            <person name="Ee R."/>
            <person name="Lim Y.-L."/>
            <person name="Yin W.-F."/>
            <person name="Chan K.-G."/>
        </authorList>
    </citation>
    <scope>NUCLEOTIDE SEQUENCE</scope>
    <source>
        <strain evidence="14">DSM 23572</strain>
    </source>
</reference>
<evidence type="ECO:0000256" key="12">
    <source>
        <dbReference type="ARBA" id="ARBA00033413"/>
    </source>
</evidence>
<dbReference type="PROSITE" id="PS00794">
    <property type="entry name" value="HPPK"/>
    <property type="match status" value="1"/>
</dbReference>
<dbReference type="GO" id="GO:0016301">
    <property type="term" value="F:kinase activity"/>
    <property type="evidence" value="ECO:0007669"/>
    <property type="project" value="UniProtKB-KW"/>
</dbReference>
<evidence type="ECO:0000256" key="6">
    <source>
        <dbReference type="ARBA" id="ARBA00022741"/>
    </source>
</evidence>
<dbReference type="UniPathway" id="UPA00077">
    <property type="reaction ID" value="UER00155"/>
</dbReference>
<dbReference type="CDD" id="cd00483">
    <property type="entry name" value="HPPK"/>
    <property type="match status" value="1"/>
</dbReference>
<dbReference type="AlphaFoldDB" id="A0A0H3WP28"/>
<dbReference type="Gene3D" id="3.30.70.560">
    <property type="entry name" value="7,8-Dihydro-6-hydroxymethylpterin-pyrophosphokinase HPPK"/>
    <property type="match status" value="1"/>
</dbReference>
<keyword evidence="15" id="KW-1185">Reference proteome</keyword>
<keyword evidence="6" id="KW-0547">Nucleotide-binding</keyword>
<keyword evidence="7" id="KW-0418">Kinase</keyword>
<evidence type="ECO:0000256" key="7">
    <source>
        <dbReference type="ARBA" id="ARBA00022777"/>
    </source>
</evidence>
<dbReference type="KEGG" id="pfg:AB870_06600"/>
<keyword evidence="9" id="KW-0289">Folate biosynthesis</keyword>
<dbReference type="SUPFAM" id="SSF55083">
    <property type="entry name" value="6-hydroxymethyl-7,8-dihydropterin pyrophosphokinase, HPPK"/>
    <property type="match status" value="1"/>
</dbReference>
<dbReference type="EMBL" id="CP011807">
    <property type="protein sequence ID" value="AKM29854.1"/>
    <property type="molecule type" value="Genomic_DNA"/>
</dbReference>
<sequence>MTVAYIGLGANLGDARQAIKDAIVCLAQQIGVTITAKSDLYRTAPIESSGDDYLNCAVAVETSLSARQLLALCLKIELHFGRERPYKNAPRTLDLDLLLYGDERIVEPDLIVPHPRMALRAFVLHPLADIAPDLEIPGVGRVSALLSGVADQRIERVAHGCCPTKRVCTS</sequence>
<proteinExistence type="inferred from homology"/>
<keyword evidence="8" id="KW-0067">ATP-binding</keyword>
<keyword evidence="5" id="KW-0808">Transferase</keyword>
<comment type="similarity">
    <text evidence="2">Belongs to the HPPK family.</text>
</comment>
<dbReference type="NCBIfam" id="TIGR01498">
    <property type="entry name" value="folK"/>
    <property type="match status" value="1"/>
</dbReference>
<dbReference type="GO" id="GO:0005524">
    <property type="term" value="F:ATP binding"/>
    <property type="evidence" value="ECO:0007669"/>
    <property type="project" value="UniProtKB-KW"/>
</dbReference>
<name>A0A0H3WP28_9BURK</name>
<dbReference type="STRING" id="656179.AB870_06600"/>
<evidence type="ECO:0000256" key="3">
    <source>
        <dbReference type="ARBA" id="ARBA00013253"/>
    </source>
</evidence>
<dbReference type="InterPro" id="IPR000550">
    <property type="entry name" value="Hppk"/>
</dbReference>
<dbReference type="PANTHER" id="PTHR43071">
    <property type="entry name" value="2-AMINO-4-HYDROXY-6-HYDROXYMETHYLDIHYDROPTERIDINE PYROPHOSPHOKINASE"/>
    <property type="match status" value="1"/>
</dbReference>
<dbReference type="PANTHER" id="PTHR43071:SF1">
    <property type="entry name" value="2-AMINO-4-HYDROXY-6-HYDROXYMETHYLDIHYDROPTERIDINE PYROPHOSPHOKINASE"/>
    <property type="match status" value="1"/>
</dbReference>
<dbReference type="PATRIC" id="fig|656179.3.peg.1424"/>
<evidence type="ECO:0000256" key="1">
    <source>
        <dbReference type="ARBA" id="ARBA00005051"/>
    </source>
</evidence>
<evidence type="ECO:0000313" key="14">
    <source>
        <dbReference type="EMBL" id="AKM29854.1"/>
    </source>
</evidence>
<evidence type="ECO:0000259" key="13">
    <source>
        <dbReference type="PROSITE" id="PS00794"/>
    </source>
</evidence>
<dbReference type="RefSeq" id="WP_047905778.1">
    <property type="nucleotide sequence ID" value="NZ_CP011807.3"/>
</dbReference>
<evidence type="ECO:0000256" key="2">
    <source>
        <dbReference type="ARBA" id="ARBA00005810"/>
    </source>
</evidence>
<evidence type="ECO:0000256" key="11">
    <source>
        <dbReference type="ARBA" id="ARBA00029766"/>
    </source>
</evidence>
<evidence type="ECO:0000256" key="5">
    <source>
        <dbReference type="ARBA" id="ARBA00022679"/>
    </source>
</evidence>
<accession>A0A0H3WP28</accession>
<evidence type="ECO:0000256" key="10">
    <source>
        <dbReference type="ARBA" id="ARBA00029409"/>
    </source>
</evidence>
<dbReference type="GO" id="GO:0046656">
    <property type="term" value="P:folic acid biosynthetic process"/>
    <property type="evidence" value="ECO:0007669"/>
    <property type="project" value="UniProtKB-KW"/>
</dbReference>
<protein>
    <recommendedName>
        <fullName evidence="4">2-amino-4-hydroxy-6-hydroxymethyldihydropteridine pyrophosphokinase</fullName>
        <ecNumber evidence="3">2.7.6.3</ecNumber>
    </recommendedName>
    <alternativeName>
        <fullName evidence="11">6-hydroxymethyl-7,8-dihydropterin pyrophosphokinase</fullName>
    </alternativeName>
    <alternativeName>
        <fullName evidence="12">7,8-dihydro-6-hydroxymethylpterin-pyrophosphokinase</fullName>
    </alternativeName>
</protein>
<evidence type="ECO:0000313" key="15">
    <source>
        <dbReference type="Proteomes" id="UP000035651"/>
    </source>
</evidence>
<evidence type="ECO:0000256" key="8">
    <source>
        <dbReference type="ARBA" id="ARBA00022840"/>
    </source>
</evidence>
<evidence type="ECO:0000256" key="4">
    <source>
        <dbReference type="ARBA" id="ARBA00016218"/>
    </source>
</evidence>
<gene>
    <name evidence="14" type="ORF">AB870_06600</name>
</gene>
<dbReference type="Proteomes" id="UP000035651">
    <property type="component" value="Chromosome"/>
</dbReference>
<dbReference type="EC" id="2.7.6.3" evidence="3"/>
<dbReference type="Pfam" id="PF01288">
    <property type="entry name" value="HPPK"/>
    <property type="match status" value="1"/>
</dbReference>
<dbReference type="OrthoDB" id="9808041at2"/>
<organism evidence="14 15">
    <name type="scientific">Pandoraea faecigallinarum</name>
    <dbReference type="NCBI Taxonomy" id="656179"/>
    <lineage>
        <taxon>Bacteria</taxon>
        <taxon>Pseudomonadati</taxon>
        <taxon>Pseudomonadota</taxon>
        <taxon>Betaproteobacteria</taxon>
        <taxon>Burkholderiales</taxon>
        <taxon>Burkholderiaceae</taxon>
        <taxon>Pandoraea</taxon>
    </lineage>
</organism>
<dbReference type="InterPro" id="IPR035907">
    <property type="entry name" value="Hppk_sf"/>
</dbReference>
<comment type="pathway">
    <text evidence="1">Cofactor biosynthesis; tetrahydrofolate biosynthesis; 2-amino-4-hydroxy-6-hydroxymethyl-7,8-dihydropteridine diphosphate from 7,8-dihydroneopterin triphosphate: step 4/4.</text>
</comment>
<feature type="domain" description="7,8-dihydro-6-hydroxymethylpterin-pyrophosphokinase" evidence="13">
    <location>
        <begin position="87"/>
        <end position="98"/>
    </location>
</feature>
<dbReference type="GO" id="GO:0003848">
    <property type="term" value="F:2-amino-4-hydroxy-6-hydroxymethyldihydropteridine diphosphokinase activity"/>
    <property type="evidence" value="ECO:0007669"/>
    <property type="project" value="UniProtKB-EC"/>
</dbReference>
<dbReference type="GO" id="GO:0046654">
    <property type="term" value="P:tetrahydrofolate biosynthetic process"/>
    <property type="evidence" value="ECO:0007669"/>
    <property type="project" value="UniProtKB-UniPathway"/>
</dbReference>
<evidence type="ECO:0000256" key="9">
    <source>
        <dbReference type="ARBA" id="ARBA00022909"/>
    </source>
</evidence>
<comment type="function">
    <text evidence="10">Catalyzes the transfer of pyrophosphate from adenosine triphosphate (ATP) to 6-hydroxymethyl-7,8-dihydropterin, an enzymatic step in folate biosynthesis pathway.</text>
</comment>